<name>A0A5C3EF23_9BASI</name>
<reference evidence="2 3" key="1">
    <citation type="submission" date="2018-03" db="EMBL/GenBank/DDBJ databases">
        <authorList>
            <person name="Guldener U."/>
        </authorList>
    </citation>
    <scope>NUCLEOTIDE SEQUENCE [LARGE SCALE GENOMIC DNA]</scope>
    <source>
        <strain evidence="2 3">NBRC100155</strain>
    </source>
</reference>
<protein>
    <recommendedName>
        <fullName evidence="4">Effector family protein Eff1</fullName>
    </recommendedName>
</protein>
<evidence type="ECO:0000313" key="2">
    <source>
        <dbReference type="EMBL" id="SPO29253.1"/>
    </source>
</evidence>
<evidence type="ECO:0000256" key="1">
    <source>
        <dbReference type="SAM" id="SignalP"/>
    </source>
</evidence>
<dbReference type="EMBL" id="OOIN01000027">
    <property type="protein sequence ID" value="SPO29253.1"/>
    <property type="molecule type" value="Genomic_DNA"/>
</dbReference>
<sequence length="206" mass="23285">MFPSLIIILILISASLAPKHDNLRLPMLFSPKARNLIPADHVPQLDFVHDSSTPEARSRDAYNNPAAMRASSTINEIEEGFLLSKGHFKPVYGYQPSQREAIQAHLTRTNSRFHKLYTSDPDERPWSMFASPAYLRKPGPYDKEPTLVLLKIFEDGDVQPMGYAGATESPYRAIEDDLWKNLVQVTTTSARKLSRELGVPLRLRPL</sequence>
<gene>
    <name evidence="2" type="ORF">UTRI_06202</name>
</gene>
<keyword evidence="3" id="KW-1185">Reference proteome</keyword>
<evidence type="ECO:0000313" key="3">
    <source>
        <dbReference type="Proteomes" id="UP000324022"/>
    </source>
</evidence>
<proteinExistence type="predicted"/>
<organism evidence="2 3">
    <name type="scientific">Ustilago trichophora</name>
    <dbReference type="NCBI Taxonomy" id="86804"/>
    <lineage>
        <taxon>Eukaryota</taxon>
        <taxon>Fungi</taxon>
        <taxon>Dikarya</taxon>
        <taxon>Basidiomycota</taxon>
        <taxon>Ustilaginomycotina</taxon>
        <taxon>Ustilaginomycetes</taxon>
        <taxon>Ustilaginales</taxon>
        <taxon>Ustilaginaceae</taxon>
        <taxon>Ustilago</taxon>
    </lineage>
</organism>
<feature type="chain" id="PRO_5023055450" description="Effector family protein Eff1" evidence="1">
    <location>
        <begin position="18"/>
        <end position="206"/>
    </location>
</feature>
<feature type="signal peptide" evidence="1">
    <location>
        <begin position="1"/>
        <end position="17"/>
    </location>
</feature>
<evidence type="ECO:0008006" key="4">
    <source>
        <dbReference type="Google" id="ProtNLM"/>
    </source>
</evidence>
<dbReference type="Proteomes" id="UP000324022">
    <property type="component" value="Unassembled WGS sequence"/>
</dbReference>
<dbReference type="AlphaFoldDB" id="A0A5C3EF23"/>
<keyword evidence="1" id="KW-0732">Signal</keyword>
<accession>A0A5C3EF23</accession>